<dbReference type="PROSITE" id="PS51679">
    <property type="entry name" value="SAM_MT_C5"/>
    <property type="match status" value="1"/>
</dbReference>
<comment type="catalytic activity">
    <reaction evidence="6">
        <text>a 2'-deoxycytidine in DNA + S-adenosyl-L-methionine = a 5-methyl-2'-deoxycytidine in DNA + S-adenosyl-L-homocysteine + H(+)</text>
        <dbReference type="Rhea" id="RHEA:13681"/>
        <dbReference type="Rhea" id="RHEA-COMP:11369"/>
        <dbReference type="Rhea" id="RHEA-COMP:11370"/>
        <dbReference type="ChEBI" id="CHEBI:15378"/>
        <dbReference type="ChEBI" id="CHEBI:57856"/>
        <dbReference type="ChEBI" id="CHEBI:59789"/>
        <dbReference type="ChEBI" id="CHEBI:85452"/>
        <dbReference type="ChEBI" id="CHEBI:85454"/>
        <dbReference type="EC" id="2.1.1.37"/>
    </reaction>
</comment>
<dbReference type="EC" id="2.1.1.37" evidence="1"/>
<dbReference type="InterPro" id="IPR029063">
    <property type="entry name" value="SAM-dependent_MTases_sf"/>
</dbReference>
<organism evidence="9 10">
    <name type="scientific">Sphingobacterium arenae</name>
    <dbReference type="NCBI Taxonomy" id="1280598"/>
    <lineage>
        <taxon>Bacteria</taxon>
        <taxon>Pseudomonadati</taxon>
        <taxon>Bacteroidota</taxon>
        <taxon>Sphingobacteriia</taxon>
        <taxon>Sphingobacteriales</taxon>
        <taxon>Sphingobacteriaceae</taxon>
        <taxon>Sphingobacterium</taxon>
    </lineage>
</organism>
<evidence type="ECO:0000256" key="1">
    <source>
        <dbReference type="ARBA" id="ARBA00011975"/>
    </source>
</evidence>
<keyword evidence="3 7" id="KW-0808">Transferase</keyword>
<dbReference type="Proteomes" id="UP000606494">
    <property type="component" value="Unassembled WGS sequence"/>
</dbReference>
<dbReference type="SUPFAM" id="SSF53335">
    <property type="entry name" value="S-adenosyl-L-methionine-dependent methyltransferases"/>
    <property type="match status" value="1"/>
</dbReference>
<evidence type="ECO:0000256" key="4">
    <source>
        <dbReference type="ARBA" id="ARBA00022691"/>
    </source>
</evidence>
<evidence type="ECO:0000313" key="10">
    <source>
        <dbReference type="Proteomes" id="UP000606494"/>
    </source>
</evidence>
<feature type="active site" evidence="7">
    <location>
        <position position="73"/>
    </location>
</feature>
<dbReference type="RefSeq" id="WP_190307236.1">
    <property type="nucleotide sequence ID" value="NZ_JACNYK010000001.1"/>
</dbReference>
<dbReference type="InterPro" id="IPR018117">
    <property type="entry name" value="C5_DNA_meth_AS"/>
</dbReference>
<dbReference type="InterPro" id="IPR050750">
    <property type="entry name" value="C5-MTase"/>
</dbReference>
<sequence length="349" mass="38576">MLRHGSLFSGIGGFDIAASWMGWQNVFSCEKDPFCQTVLNHYWPNTKHYEDIYAFRATHFRGHVDIISGGFPCQPFSQAGRRKGSEDDRYLFPETCRIIKETRPEWIVLENVTGLFTILEPDSLSEMEIKAIELFCQDSEQPATSTIIRLQRRVIGSIISEIGAAGYVLPRLEDGTPVILCIPAAAVGAPHQRDRVWFVAHADRHGNKQSKIDRAAGKGRTAAERQEERERQRRTGIPDGFSGLPYLASAIDGTAGDGGNDAKPDPKTAAPGIADNGTDQRYKIPGWTGWPTESPFCGRDDGLPERLDGITFPTWRAESIKAYGNAIVPEVAHEIFKAIQSVTPNPKAP</sequence>
<keyword evidence="10" id="KW-1185">Reference proteome</keyword>
<evidence type="ECO:0000313" key="9">
    <source>
        <dbReference type="EMBL" id="MBD1424051.1"/>
    </source>
</evidence>
<dbReference type="PANTHER" id="PTHR46098">
    <property type="entry name" value="TRNA (CYTOSINE(38)-C(5))-METHYLTRANSFERASE"/>
    <property type="match status" value="1"/>
</dbReference>
<dbReference type="PROSITE" id="PS00094">
    <property type="entry name" value="C5_MTASE_1"/>
    <property type="match status" value="1"/>
</dbReference>
<dbReference type="GO" id="GO:0032259">
    <property type="term" value="P:methylation"/>
    <property type="evidence" value="ECO:0007669"/>
    <property type="project" value="UniProtKB-KW"/>
</dbReference>
<evidence type="ECO:0000256" key="8">
    <source>
        <dbReference type="SAM" id="MobiDB-lite"/>
    </source>
</evidence>
<comment type="caution">
    <text evidence="9">The sequence shown here is derived from an EMBL/GenBank/DDBJ whole genome shotgun (WGS) entry which is preliminary data.</text>
</comment>
<feature type="compositionally biased region" description="Basic and acidic residues" evidence="8">
    <location>
        <begin position="208"/>
        <end position="233"/>
    </location>
</feature>
<reference evidence="9 10" key="1">
    <citation type="submission" date="2020-08" db="EMBL/GenBank/DDBJ databases">
        <title>Sphingobacterium sp. DN00404 isolated from aquaculture water.</title>
        <authorList>
            <person name="Zhang M."/>
        </authorList>
    </citation>
    <scope>NUCLEOTIDE SEQUENCE [LARGE SCALE GENOMIC DNA]</scope>
    <source>
        <strain evidence="9 10">KCTC 32294</strain>
    </source>
</reference>
<name>A0ABR7XYE1_9SPHI</name>
<keyword evidence="2 7" id="KW-0489">Methyltransferase</keyword>
<dbReference type="InterPro" id="IPR001525">
    <property type="entry name" value="C5_MeTfrase"/>
</dbReference>
<evidence type="ECO:0000256" key="2">
    <source>
        <dbReference type="ARBA" id="ARBA00022603"/>
    </source>
</evidence>
<dbReference type="GO" id="GO:0008168">
    <property type="term" value="F:methyltransferase activity"/>
    <property type="evidence" value="ECO:0007669"/>
    <property type="project" value="UniProtKB-KW"/>
</dbReference>
<evidence type="ECO:0000256" key="5">
    <source>
        <dbReference type="ARBA" id="ARBA00022747"/>
    </source>
</evidence>
<protein>
    <recommendedName>
        <fullName evidence="1">DNA (cytosine-5-)-methyltransferase</fullName>
        <ecNumber evidence="1">2.1.1.37</ecNumber>
    </recommendedName>
</protein>
<dbReference type="PROSITE" id="PS00095">
    <property type="entry name" value="C5_MTASE_2"/>
    <property type="match status" value="1"/>
</dbReference>
<gene>
    <name evidence="9" type="ORF">H8B17_00535</name>
</gene>
<feature type="region of interest" description="Disordered" evidence="8">
    <location>
        <begin position="208"/>
        <end position="280"/>
    </location>
</feature>
<evidence type="ECO:0000256" key="3">
    <source>
        <dbReference type="ARBA" id="ARBA00022679"/>
    </source>
</evidence>
<dbReference type="PANTHER" id="PTHR46098:SF1">
    <property type="entry name" value="TRNA (CYTOSINE(38)-C(5))-METHYLTRANSFERASE"/>
    <property type="match status" value="1"/>
</dbReference>
<comment type="similarity">
    <text evidence="7">Belongs to the class I-like SAM-binding methyltransferase superfamily. C5-methyltransferase family.</text>
</comment>
<accession>A0ABR7XYE1</accession>
<evidence type="ECO:0000256" key="6">
    <source>
        <dbReference type="ARBA" id="ARBA00047422"/>
    </source>
</evidence>
<keyword evidence="5" id="KW-0680">Restriction system</keyword>
<proteinExistence type="inferred from homology"/>
<dbReference type="InterPro" id="IPR031303">
    <property type="entry name" value="C5_meth_CS"/>
</dbReference>
<dbReference type="Gene3D" id="3.40.50.150">
    <property type="entry name" value="Vaccinia Virus protein VP39"/>
    <property type="match status" value="1"/>
</dbReference>
<dbReference type="EMBL" id="JACNYK010000001">
    <property type="protein sequence ID" value="MBD1424051.1"/>
    <property type="molecule type" value="Genomic_DNA"/>
</dbReference>
<dbReference type="Pfam" id="PF00145">
    <property type="entry name" value="DNA_methylase"/>
    <property type="match status" value="1"/>
</dbReference>
<keyword evidence="4 7" id="KW-0949">S-adenosyl-L-methionine</keyword>
<evidence type="ECO:0000256" key="7">
    <source>
        <dbReference type="PROSITE-ProRule" id="PRU01016"/>
    </source>
</evidence>